<accession>A0ACC4AWP8</accession>
<evidence type="ECO:0000313" key="2">
    <source>
        <dbReference type="Proteomes" id="UP000309997"/>
    </source>
</evidence>
<proteinExistence type="predicted"/>
<organism evidence="1 2">
    <name type="scientific">Populus alba</name>
    <name type="common">White poplar</name>
    <dbReference type="NCBI Taxonomy" id="43335"/>
    <lineage>
        <taxon>Eukaryota</taxon>
        <taxon>Viridiplantae</taxon>
        <taxon>Streptophyta</taxon>
        <taxon>Embryophyta</taxon>
        <taxon>Tracheophyta</taxon>
        <taxon>Spermatophyta</taxon>
        <taxon>Magnoliopsida</taxon>
        <taxon>eudicotyledons</taxon>
        <taxon>Gunneridae</taxon>
        <taxon>Pentapetalae</taxon>
        <taxon>rosids</taxon>
        <taxon>fabids</taxon>
        <taxon>Malpighiales</taxon>
        <taxon>Salicaceae</taxon>
        <taxon>Saliceae</taxon>
        <taxon>Populus</taxon>
    </lineage>
</organism>
<reference evidence="1 2" key="1">
    <citation type="journal article" date="2024" name="Plant Biotechnol. J.">
        <title>Genome and CRISPR/Cas9 system of a widespread forest tree (Populus alba) in the world.</title>
        <authorList>
            <person name="Liu Y.J."/>
            <person name="Jiang P.F."/>
            <person name="Han X.M."/>
            <person name="Li X.Y."/>
            <person name="Wang H.M."/>
            <person name="Wang Y.J."/>
            <person name="Wang X.X."/>
            <person name="Zeng Q.Y."/>
        </authorList>
    </citation>
    <scope>NUCLEOTIDE SEQUENCE [LARGE SCALE GENOMIC DNA]</scope>
    <source>
        <strain evidence="2">cv. PAL-ZL1</strain>
    </source>
</reference>
<keyword evidence="2" id="KW-1185">Reference proteome</keyword>
<evidence type="ECO:0000313" key="1">
    <source>
        <dbReference type="EMBL" id="KAL3570672.1"/>
    </source>
</evidence>
<dbReference type="Proteomes" id="UP000309997">
    <property type="component" value="Unassembled WGS sequence"/>
</dbReference>
<sequence length="483" mass="55954">MEKPITIEEFLTRSELNQYDEGDCLPSKFESQLPEHVKLDDKPLGTGQLLDCWEKLSSHDQIDFQKQYGDLSHLLKTRVQHACFQAMIGFWDPEYRCFTFDTVDMTPTVEEYDALLDCPKSEKVYFYTHTEHAPSNFAWITQIDCQLAKAQASKRGNSQGWFWNVLEAIFNRRLRDESNEIRLRILALGIYGLVLFPSAEGMIDFEAVNVFKSVVTLKINPAAAILAETFSSLNYCRKAGRGRLRCCLQLLFVWTVSHMIEGKISGLIGTPWHLYSKLENFTEKHLHEVGRSTWESMFRSLSKSQFHWRSRYSYFKSYLAYCGEYPWVPLIGACCCISYCPNMVLRQFGFEQFIPRTTELATFYEDFKTSKKLLESVRKAWKHPGRVTSAKRVEGKTTKGYPIWQKTRGKGYRVPPFEGPPRSLIQSAEDIYEEVRAQQESYNLSLNAEVEELGAKRRRLESNLITQEKALANTRKEKDDLLA</sequence>
<gene>
    <name evidence="1" type="ORF">D5086_027921</name>
</gene>
<protein>
    <submittedName>
        <fullName evidence="1">Uncharacterized protein</fullName>
    </submittedName>
</protein>
<dbReference type="EMBL" id="RCHU02000015">
    <property type="protein sequence ID" value="KAL3570672.1"/>
    <property type="molecule type" value="Genomic_DNA"/>
</dbReference>
<name>A0ACC4AWP8_POPAL</name>
<comment type="caution">
    <text evidence="1">The sequence shown here is derived from an EMBL/GenBank/DDBJ whole genome shotgun (WGS) entry which is preliminary data.</text>
</comment>